<reference evidence="2" key="2">
    <citation type="journal article" date="2017" name="Sci. Rep.">
        <title>Characterization of a new member of Iridoviridae, Shrimp hemocyte iridescent virus (SHIV), found in white leg shrimp (Litopenaeus vannamei).</title>
        <authorList>
            <person name="Qiu L."/>
            <person name="Chen M.M."/>
            <person name="Wan X.Y."/>
            <person name="Li C."/>
            <person name="Zhang Q.L."/>
            <person name="Wang R.Y."/>
            <person name="Cheng D.Y."/>
            <person name="Dong X."/>
            <person name="Yang B."/>
            <person name="Wang X.H."/>
            <person name="Xiang J.H."/>
            <person name="Huang J."/>
        </authorList>
    </citation>
    <scope>NUCLEOTIDE SEQUENCE [LARGE SCALE GENOMIC DNA]</scope>
    <source>
        <strain evidence="2">20141215</strain>
    </source>
</reference>
<organism evidence="2">
    <name type="scientific">Shrimp hemocyte iridescent virus</name>
    <dbReference type="NCBI Taxonomy" id="2039780"/>
    <lineage>
        <taxon>Viruses</taxon>
        <taxon>Varidnaviria</taxon>
        <taxon>Bamfordvirae</taxon>
        <taxon>Nucleocytoviricota</taxon>
        <taxon>Megaviricetes</taxon>
        <taxon>Pimascovirales</taxon>
        <taxon>Pimascovirales incertae sedis</taxon>
        <taxon>Iridoviridae</taxon>
        <taxon>Betairidovirinae</taxon>
        <taxon>Decapodiridovirus</taxon>
        <taxon>Decapodiridovirus litopenaeus1</taxon>
        <taxon>Decapod iridescent virus 1</taxon>
    </lineage>
</organism>
<dbReference type="EMBL" id="MF599468">
    <property type="protein sequence ID" value="ATE87108.1"/>
    <property type="molecule type" value="Genomic_DNA"/>
</dbReference>
<evidence type="ECO:0000313" key="2">
    <source>
        <dbReference type="EMBL" id="ATE87108.1"/>
    </source>
</evidence>
<accession>A0A291B0T7</accession>
<dbReference type="KEGG" id="vg:65099871"/>
<evidence type="ECO:0000256" key="1">
    <source>
        <dbReference type="SAM" id="MobiDB-lite"/>
    </source>
</evidence>
<sequence length="421" mass="50838">MNVYDKKTLSLLNKSVLDESDKLLNIFEYINAIKFNVDEIMSDKFWQSEYSPTINQEVLDWLGCENDSQLIEILNSKDIEFFQVDGGIVLSRSDFKEVVLNLGLDKINRYYLCTENLLKLYCEYTHHFQLKEKVCEKKKQREQEAITNRYNVLLENKRLREQEQRRQHLEERRRFTELREQEIARDRERREREAQRERQERQREHEQRMMEMREAQIKRDRERREAQAQKEARMAEEEREWRARDGMWAQLNDRLQQQREERERSARIWVQNERSRELRDQKIKDKKEGKESFAKRLERRDGCTRVVKLAVVKMSPNYVWTKGDPEHYKNVNGIVINSRLNDFERQLNKIKNVGNGTNENASCIISFETSSNISLFEKLRESYSDSFDFEGGEGIRFKKRKDIVRAVNEIRDKINKFAISL</sequence>
<proteinExistence type="predicted"/>
<evidence type="ECO:0000313" key="3">
    <source>
        <dbReference type="Proteomes" id="UP000297192"/>
    </source>
</evidence>
<name>A0A291B0T7_9VIRU</name>
<feature type="region of interest" description="Disordered" evidence="1">
    <location>
        <begin position="186"/>
        <end position="237"/>
    </location>
</feature>
<gene>
    <name evidence="2" type="primary">99R</name>
</gene>
<reference evidence="2" key="1">
    <citation type="journal article" date="2017" name="Arch. Virol.">
        <title>Complete genome sequence of shrimp hemocyte iridescent virus (SHIV) isolated from white leg shrimp, Litopenaeus vannamei.</title>
        <authorList>
            <person name="Qiu L."/>
            <person name="Chen M.M."/>
            <person name="Wang R.Y."/>
            <person name="Wan X.Y."/>
            <person name="Li C."/>
            <person name="Zhang Q.L."/>
            <person name="Dong X."/>
            <person name="Yang B."/>
            <person name="Xiang J.H."/>
            <person name="Huang J."/>
        </authorList>
    </citation>
    <scope>NUCLEOTIDE SEQUENCE [LARGE SCALE GENOMIC DNA]</scope>
    <source>
        <strain evidence="2">20141215</strain>
    </source>
</reference>
<protein>
    <submittedName>
        <fullName evidence="2">Uncharacterized protein</fullName>
    </submittedName>
</protein>
<keyword evidence="3" id="KW-1185">Reference proteome</keyword>
<dbReference type="RefSeq" id="YP_010084851.1">
    <property type="nucleotide sequence ID" value="NC_055165.1"/>
</dbReference>
<dbReference type="Proteomes" id="UP000297192">
    <property type="component" value="Segment"/>
</dbReference>
<dbReference type="GeneID" id="65099871"/>